<dbReference type="Gene3D" id="3.10.310.30">
    <property type="match status" value="1"/>
</dbReference>
<protein>
    <recommendedName>
        <fullName evidence="1">Oligoribonuclease NrnB C-terminal domain-containing protein</fullName>
    </recommendedName>
</protein>
<comment type="caution">
    <text evidence="2">The sequence shown here is derived from an EMBL/GenBank/DDBJ whole genome shotgun (WGS) entry which is preliminary data.</text>
</comment>
<dbReference type="PANTHER" id="PTHR42146:SF1">
    <property type="entry name" value="OLIGORIBONUCLEASE NRNB"/>
    <property type="match status" value="1"/>
</dbReference>
<dbReference type="Pfam" id="PF26386">
    <property type="entry name" value="NrnB_C"/>
    <property type="match status" value="1"/>
</dbReference>
<dbReference type="PANTHER" id="PTHR42146">
    <property type="entry name" value="3',5'-CYCLIC-NUCLEOTIDE PHOSPHODIESTERASE"/>
    <property type="match status" value="1"/>
</dbReference>
<reference evidence="2 3" key="1">
    <citation type="journal article" date="2015" name="Stand. Genomic Sci.">
        <title>Genomic Encyclopedia of Bacterial and Archaeal Type Strains, Phase III: the genomes of soil and plant-associated and newly described type strains.</title>
        <authorList>
            <person name="Whitman W.B."/>
            <person name="Woyke T."/>
            <person name="Klenk H.P."/>
            <person name="Zhou Y."/>
            <person name="Lilburn T.G."/>
            <person name="Beck B.J."/>
            <person name="De Vos P."/>
            <person name="Vandamme P."/>
            <person name="Eisen J.A."/>
            <person name="Garrity G."/>
            <person name="Hugenholtz P."/>
            <person name="Kyrpides N.C."/>
        </authorList>
    </citation>
    <scope>NUCLEOTIDE SEQUENCE [LARGE SCALE GENOMIC DNA]</scope>
    <source>
        <strain evidence="2 3">CV53</strain>
    </source>
</reference>
<evidence type="ECO:0000313" key="2">
    <source>
        <dbReference type="EMBL" id="TCN24919.1"/>
    </source>
</evidence>
<dbReference type="InterPro" id="IPR052968">
    <property type="entry name" value="Nucleotide_metab_enz"/>
</dbReference>
<evidence type="ECO:0000313" key="3">
    <source>
        <dbReference type="Proteomes" id="UP000295689"/>
    </source>
</evidence>
<dbReference type="InterPro" id="IPR038763">
    <property type="entry name" value="DHH_sf"/>
</dbReference>
<proteinExistence type="predicted"/>
<name>A0A4R2BG38_9BACI</name>
<dbReference type="Proteomes" id="UP000295689">
    <property type="component" value="Unassembled WGS sequence"/>
</dbReference>
<accession>A0A4R2BG38</accession>
<sequence>MFYLFTHNDLDGVGCGILARLAYGNKAEIKYNSVGGLEHQLERFLERAAERAGDEDFLCITDLSVGKEMANKLTEYESEGKQLQLIDHHKTALYLNEFSWGEVTVSDKEGRLASATSLFYEYLLKRDLLQDSGGVGEFVELVRQYDTWEWDQNNNQKAKQLNDLFFLVSIEEFEKRMVERLAQSSAFEFDDFESRLLQMEAEKIERYIRRKGREIIQTFIGNYCTGIVHAESYHSELGNELGKEHSHLDYIAILNLGGKKISYRTIHDNIDVSAIAGKFGGGGHAKASGSPMDKEAFRVYIEEVFAMDPIRPDASRNLYNIKESGIGTLYETRQGETFFIYLHSGGTWRAERNGSDMGHEFSSFIEAERHLKRKFSAYLARDEAFVNYLARHYVSGKK</sequence>
<dbReference type="RefSeq" id="WP_132006139.1">
    <property type="nucleotide sequence ID" value="NZ_JABUHM010000004.1"/>
</dbReference>
<keyword evidence="3" id="KW-1185">Reference proteome</keyword>
<dbReference type="SUPFAM" id="SSF64182">
    <property type="entry name" value="DHH phosphoesterases"/>
    <property type="match status" value="1"/>
</dbReference>
<feature type="domain" description="Oligoribonuclease NrnB C-terminal" evidence="1">
    <location>
        <begin position="327"/>
        <end position="396"/>
    </location>
</feature>
<organism evidence="2 3">
    <name type="scientific">Mesobacillus foraminis</name>
    <dbReference type="NCBI Taxonomy" id="279826"/>
    <lineage>
        <taxon>Bacteria</taxon>
        <taxon>Bacillati</taxon>
        <taxon>Bacillota</taxon>
        <taxon>Bacilli</taxon>
        <taxon>Bacillales</taxon>
        <taxon>Bacillaceae</taxon>
        <taxon>Mesobacillus</taxon>
    </lineage>
</organism>
<dbReference type="AlphaFoldDB" id="A0A4R2BG38"/>
<dbReference type="InterPro" id="IPR058608">
    <property type="entry name" value="NrnB_C"/>
</dbReference>
<dbReference type="EMBL" id="SLVV01000006">
    <property type="protein sequence ID" value="TCN24919.1"/>
    <property type="molecule type" value="Genomic_DNA"/>
</dbReference>
<gene>
    <name evidence="2" type="ORF">EV146_106120</name>
</gene>
<evidence type="ECO:0000259" key="1">
    <source>
        <dbReference type="Pfam" id="PF26386"/>
    </source>
</evidence>